<evidence type="ECO:0000259" key="3">
    <source>
        <dbReference type="Pfam" id="PF10079"/>
    </source>
</evidence>
<dbReference type="HAMAP" id="MF_01867">
    <property type="entry name" value="BshC"/>
    <property type="match status" value="1"/>
</dbReference>
<feature type="coiled-coil region" evidence="2">
    <location>
        <begin position="458"/>
        <end position="486"/>
    </location>
</feature>
<dbReference type="Proteomes" id="UP000271339">
    <property type="component" value="Unassembled WGS sequence"/>
</dbReference>
<dbReference type="Pfam" id="PF24850">
    <property type="entry name" value="CC_BshC"/>
    <property type="match status" value="1"/>
</dbReference>
<dbReference type="OrthoDB" id="9765151at2"/>
<proteinExistence type="inferred from homology"/>
<feature type="domain" description="Bacillithiol biosynthesis BshC N-terminal Rossmann-like" evidence="3">
    <location>
        <begin position="1"/>
        <end position="373"/>
    </location>
</feature>
<dbReference type="InterPro" id="IPR055399">
    <property type="entry name" value="CC_BshC"/>
</dbReference>
<evidence type="ECO:0000313" key="5">
    <source>
        <dbReference type="EMBL" id="RMA58514.1"/>
    </source>
</evidence>
<evidence type="ECO:0000259" key="4">
    <source>
        <dbReference type="Pfam" id="PF24850"/>
    </source>
</evidence>
<dbReference type="EC" id="6.-.-.-" evidence="2"/>
<organism evidence="5 6">
    <name type="scientific">Ulvibacter antarcticus</name>
    <dbReference type="NCBI Taxonomy" id="442714"/>
    <lineage>
        <taxon>Bacteria</taxon>
        <taxon>Pseudomonadati</taxon>
        <taxon>Bacteroidota</taxon>
        <taxon>Flavobacteriia</taxon>
        <taxon>Flavobacteriales</taxon>
        <taxon>Flavobacteriaceae</taxon>
        <taxon>Ulvibacter</taxon>
    </lineage>
</organism>
<evidence type="ECO:0000313" key="6">
    <source>
        <dbReference type="Proteomes" id="UP000271339"/>
    </source>
</evidence>
<reference evidence="5 6" key="1">
    <citation type="submission" date="2018-10" db="EMBL/GenBank/DDBJ databases">
        <title>Genomic Encyclopedia of Archaeal and Bacterial Type Strains, Phase II (KMG-II): from individual species to whole genera.</title>
        <authorList>
            <person name="Goeker M."/>
        </authorList>
    </citation>
    <scope>NUCLEOTIDE SEQUENCE [LARGE SCALE GENOMIC DNA]</scope>
    <source>
        <strain evidence="5 6">DSM 23424</strain>
    </source>
</reference>
<dbReference type="EMBL" id="REFC01000013">
    <property type="protein sequence ID" value="RMA58514.1"/>
    <property type="molecule type" value="Genomic_DNA"/>
</dbReference>
<name>A0A3L9YDI1_9FLAO</name>
<keyword evidence="6" id="KW-1185">Reference proteome</keyword>
<gene>
    <name evidence="2" type="primary">bshC</name>
    <name evidence="5" type="ORF">BXY75_1887</name>
</gene>
<dbReference type="InterPro" id="IPR055398">
    <property type="entry name" value="Rossmann-like_BshC"/>
</dbReference>
<feature type="domain" description="Bacillithiol biosynthesis BshC C-terminal coiled-coil" evidence="4">
    <location>
        <begin position="376"/>
        <end position="531"/>
    </location>
</feature>
<comment type="similarity">
    <text evidence="2">Belongs to the BshC family.</text>
</comment>
<protein>
    <recommendedName>
        <fullName evidence="2">Putative cysteine ligase BshC</fullName>
        <ecNumber evidence="2">6.-.-.-</ecNumber>
    </recommendedName>
</protein>
<dbReference type="PIRSF" id="PIRSF012535">
    <property type="entry name" value="UCP012535"/>
    <property type="match status" value="1"/>
</dbReference>
<sequence>MTKQSIAYKDTGYFSKLMCDYLDEASSLQEFYGNFPKLANFQKQIALKKESFSAESRAVLVDSLQKQYKNITLSEATQKNITSLSEENTFTITTGHQLNLFTGPLYFLYKIFSVINLSEQLKKAYPDSNFVPVYWMATEDHDFEEINYFNLFGKKVQWKRKDGGAVGELSTEGLADVAAILLKQFGDSENGKALSSLFSEAYLKHDNLAEATRDLGNALFAKYGLVIVDGNDTDLKKAFVPYAHKEIESQLSFNKITKTTQKLTALGYPEQVHPREINLFYLDKGIRERIIEKDGRFYINETTLEFSKDELLELIEAAPEKFSPNALLRPLYQEVILPNLCYIGGGGEVAYWLQLKDYFESVSVPFPVLLLRNSVLLMPTYLSEKLKKMEVPLESLFLKQSDLRTKHTHQISEVAIDFSTQRTHLEQQFKDLYNLAEKTDASFKGAVGAQEKKQLNGLDHLEKRLLKAQKRKLKDELERLTELQNELFPNQGLQERTLNFSEFYLEYGDILLSELKENLDPLHHEFTILEL</sequence>
<dbReference type="AlphaFoldDB" id="A0A3L9YDI1"/>
<dbReference type="InterPro" id="IPR011199">
    <property type="entry name" value="Bacillithiol_biosynth_BshC"/>
</dbReference>
<dbReference type="RefSeq" id="WP_121907465.1">
    <property type="nucleotide sequence ID" value="NZ_REFC01000013.1"/>
</dbReference>
<dbReference type="NCBIfam" id="TIGR03998">
    <property type="entry name" value="thiol_BshC"/>
    <property type="match status" value="1"/>
</dbReference>
<evidence type="ECO:0000256" key="1">
    <source>
        <dbReference type="ARBA" id="ARBA00022598"/>
    </source>
</evidence>
<dbReference type="Pfam" id="PF10079">
    <property type="entry name" value="Rossmann-like_BshC"/>
    <property type="match status" value="1"/>
</dbReference>
<keyword evidence="1 2" id="KW-0436">Ligase</keyword>
<accession>A0A3L9YDI1</accession>
<comment type="caution">
    <text evidence="5">The sequence shown here is derived from an EMBL/GenBank/DDBJ whole genome shotgun (WGS) entry which is preliminary data.</text>
</comment>
<evidence type="ECO:0000256" key="2">
    <source>
        <dbReference type="HAMAP-Rule" id="MF_01867"/>
    </source>
</evidence>
<keyword evidence="2" id="KW-0175">Coiled coil</keyword>
<dbReference type="GO" id="GO:0016874">
    <property type="term" value="F:ligase activity"/>
    <property type="evidence" value="ECO:0007669"/>
    <property type="project" value="UniProtKB-UniRule"/>
</dbReference>